<dbReference type="CDD" id="cd03019">
    <property type="entry name" value="DsbA_DsbA"/>
    <property type="match status" value="1"/>
</dbReference>
<dbReference type="PIRSF" id="PIRSF001488">
    <property type="entry name" value="Tdi_protein"/>
    <property type="match status" value="1"/>
</dbReference>
<feature type="chain" id="PRO_5040321957" description="Thiol:disulfide interchange protein" evidence="7">
    <location>
        <begin position="22"/>
        <end position="202"/>
    </location>
</feature>
<keyword evidence="5" id="KW-0574">Periplasm</keyword>
<comment type="subcellular location">
    <subcellularLocation>
        <location evidence="5">Periplasm</location>
    </subcellularLocation>
</comment>
<dbReference type="InterPro" id="IPR050824">
    <property type="entry name" value="Thiol_disulfide_DsbA"/>
</dbReference>
<evidence type="ECO:0000256" key="2">
    <source>
        <dbReference type="ARBA" id="ARBA00022729"/>
    </source>
</evidence>
<feature type="signal peptide" evidence="7">
    <location>
        <begin position="1"/>
        <end position="21"/>
    </location>
</feature>
<dbReference type="PANTHER" id="PTHR35891:SF2">
    <property type="entry name" value="THIOL:DISULFIDE INTERCHANGE PROTEIN DSBA"/>
    <property type="match status" value="1"/>
</dbReference>
<dbReference type="OrthoDB" id="9784896at2"/>
<evidence type="ECO:0000256" key="4">
    <source>
        <dbReference type="ARBA" id="ARBA00023284"/>
    </source>
</evidence>
<name>A0A9Q6Z1F4_HISSO</name>
<keyword evidence="4" id="KW-0676">Redox-active center</keyword>
<comment type="similarity">
    <text evidence="1">Belongs to the thioredoxin family. DsbA subfamily.</text>
</comment>
<dbReference type="PANTHER" id="PTHR35891">
    <property type="entry name" value="THIOL:DISULFIDE INTERCHANGE PROTEIN DSBA"/>
    <property type="match status" value="1"/>
</dbReference>
<dbReference type="InterPro" id="IPR023205">
    <property type="entry name" value="DsbA/DsbL"/>
</dbReference>
<keyword evidence="10" id="KW-1185">Reference proteome</keyword>
<dbReference type="GO" id="GO:0016491">
    <property type="term" value="F:oxidoreductase activity"/>
    <property type="evidence" value="ECO:0007669"/>
    <property type="project" value="InterPro"/>
</dbReference>
<evidence type="ECO:0000256" key="7">
    <source>
        <dbReference type="SAM" id="SignalP"/>
    </source>
</evidence>
<accession>A0A9Q6Z1F4</accession>
<dbReference type="Proteomes" id="UP000595373">
    <property type="component" value="Chromosome"/>
</dbReference>
<evidence type="ECO:0000256" key="1">
    <source>
        <dbReference type="ARBA" id="ARBA00005791"/>
    </source>
</evidence>
<gene>
    <name evidence="9" type="ORF">JFL49_01660</name>
</gene>
<dbReference type="GO" id="GO:0042597">
    <property type="term" value="C:periplasmic space"/>
    <property type="evidence" value="ECO:0007669"/>
    <property type="project" value="UniProtKB-SubCell"/>
</dbReference>
<dbReference type="InterPro" id="IPR001853">
    <property type="entry name" value="DSBA-like_thioredoxin_dom"/>
</dbReference>
<evidence type="ECO:0000256" key="3">
    <source>
        <dbReference type="ARBA" id="ARBA00023157"/>
    </source>
</evidence>
<evidence type="ECO:0000256" key="6">
    <source>
        <dbReference type="PIRSR" id="PIRSR001488-1"/>
    </source>
</evidence>
<protein>
    <recommendedName>
        <fullName evidence="5">Thiol:disulfide interchange protein</fullName>
    </recommendedName>
</protein>
<dbReference type="Pfam" id="PF01323">
    <property type="entry name" value="DSBA"/>
    <property type="match status" value="1"/>
</dbReference>
<dbReference type="NCBIfam" id="NF047695">
    <property type="entry name" value="ThlDiSintDsbAHaem"/>
    <property type="match status" value="1"/>
</dbReference>
<evidence type="ECO:0000313" key="9">
    <source>
        <dbReference type="EMBL" id="QQF82652.1"/>
    </source>
</evidence>
<dbReference type="InterPro" id="IPR036249">
    <property type="entry name" value="Thioredoxin-like_sf"/>
</dbReference>
<evidence type="ECO:0000313" key="10">
    <source>
        <dbReference type="Proteomes" id="UP000595373"/>
    </source>
</evidence>
<dbReference type="SUPFAM" id="SSF52833">
    <property type="entry name" value="Thioredoxin-like"/>
    <property type="match status" value="1"/>
</dbReference>
<feature type="domain" description="DSBA-like thioredoxin" evidence="8">
    <location>
        <begin position="41"/>
        <end position="175"/>
    </location>
</feature>
<sequence length="202" mass="23066">MKKFLWALASFFFLNSTQALALQEGKQYIELEQPRSVQPEVIEFFSFGCIHCFNFEKTYQIPQQIKADLPKDVTFKQYHVDWMGEDIVRAWSLAILLGIEEKVKMPLFELIIEKRKAPTLDNIREVFLANGITAVQFDGGINSFAVTAQTNKQIALAKKLGVRATPEFYINGKYKVNAEGLSRTTDGFIKDYVETVKGLLQK</sequence>
<dbReference type="EMBL" id="CP066558">
    <property type="protein sequence ID" value="QQF82652.1"/>
    <property type="molecule type" value="Genomic_DNA"/>
</dbReference>
<evidence type="ECO:0000256" key="5">
    <source>
        <dbReference type="PIRNR" id="PIRNR001488"/>
    </source>
</evidence>
<keyword evidence="2 7" id="KW-0732">Signal</keyword>
<dbReference type="Gene3D" id="3.40.30.10">
    <property type="entry name" value="Glutaredoxin"/>
    <property type="match status" value="1"/>
</dbReference>
<feature type="disulfide bond" description="Redox-active" evidence="6">
    <location>
        <begin position="49"/>
        <end position="52"/>
    </location>
</feature>
<reference evidence="9 10" key="1">
    <citation type="submission" date="2020-12" db="EMBL/GenBank/DDBJ databases">
        <title>ASc-MMNZ-VFA-070.</title>
        <authorList>
            <person name="Schryvers A."/>
            <person name="Mostafa Nazari M."/>
            <person name="Farshchi Andisi V."/>
            <person name="Timsit E."/>
            <person name="Walter Morck D."/>
        </authorList>
    </citation>
    <scope>NUCLEOTIDE SEQUENCE [LARGE SCALE GENOMIC DNA]</scope>
    <source>
        <strain evidence="9 10">ASc-MMNZ-VFA-070</strain>
    </source>
</reference>
<organism evidence="9 10">
    <name type="scientific">Histophilus somni</name>
    <name type="common">Haemophilus somnus</name>
    <dbReference type="NCBI Taxonomy" id="731"/>
    <lineage>
        <taxon>Bacteria</taxon>
        <taxon>Pseudomonadati</taxon>
        <taxon>Pseudomonadota</taxon>
        <taxon>Gammaproteobacteria</taxon>
        <taxon>Pasteurellales</taxon>
        <taxon>Pasteurellaceae</taxon>
        <taxon>Histophilus</taxon>
    </lineage>
</organism>
<proteinExistence type="inferred from homology"/>
<dbReference type="RefSeq" id="WP_075293648.1">
    <property type="nucleotide sequence ID" value="NZ_CP042985.1"/>
</dbReference>
<evidence type="ECO:0000259" key="8">
    <source>
        <dbReference type="Pfam" id="PF01323"/>
    </source>
</evidence>
<keyword evidence="3 5" id="KW-1015">Disulfide bond</keyword>
<dbReference type="AlphaFoldDB" id="A0A9Q6Z1F4"/>